<reference evidence="2 3" key="1">
    <citation type="journal article" date="2021" name="Commun. Biol.">
        <title>The genome of Shorea leprosula (Dipterocarpaceae) highlights the ecological relevance of drought in aseasonal tropical rainforests.</title>
        <authorList>
            <person name="Ng K.K.S."/>
            <person name="Kobayashi M.J."/>
            <person name="Fawcett J.A."/>
            <person name="Hatakeyama M."/>
            <person name="Paape T."/>
            <person name="Ng C.H."/>
            <person name="Ang C.C."/>
            <person name="Tnah L.H."/>
            <person name="Lee C.T."/>
            <person name="Nishiyama T."/>
            <person name="Sese J."/>
            <person name="O'Brien M.J."/>
            <person name="Copetti D."/>
            <person name="Mohd Noor M.I."/>
            <person name="Ong R.C."/>
            <person name="Putra M."/>
            <person name="Sireger I.Z."/>
            <person name="Indrioko S."/>
            <person name="Kosugi Y."/>
            <person name="Izuno A."/>
            <person name="Isagi Y."/>
            <person name="Lee S.L."/>
            <person name="Shimizu K.K."/>
        </authorList>
    </citation>
    <scope>NUCLEOTIDE SEQUENCE [LARGE SCALE GENOMIC DNA]</scope>
    <source>
        <strain evidence="2">214</strain>
    </source>
</reference>
<dbReference type="EMBL" id="BPVZ01000018">
    <property type="protein sequence ID" value="GKV01973.1"/>
    <property type="molecule type" value="Genomic_DNA"/>
</dbReference>
<evidence type="ECO:0000313" key="2">
    <source>
        <dbReference type="EMBL" id="GKV01973.1"/>
    </source>
</evidence>
<name>A0AAV5IVQ1_9ROSI</name>
<dbReference type="InterPro" id="IPR042303">
    <property type="entry name" value="Malonyl_CoA_deC_C_sf"/>
</dbReference>
<feature type="chain" id="PRO_5043775257" evidence="1">
    <location>
        <begin position="24"/>
        <end position="85"/>
    </location>
</feature>
<organism evidence="2 3">
    <name type="scientific">Rubroshorea leprosula</name>
    <dbReference type="NCBI Taxonomy" id="152421"/>
    <lineage>
        <taxon>Eukaryota</taxon>
        <taxon>Viridiplantae</taxon>
        <taxon>Streptophyta</taxon>
        <taxon>Embryophyta</taxon>
        <taxon>Tracheophyta</taxon>
        <taxon>Spermatophyta</taxon>
        <taxon>Magnoliopsida</taxon>
        <taxon>eudicotyledons</taxon>
        <taxon>Gunneridae</taxon>
        <taxon>Pentapetalae</taxon>
        <taxon>rosids</taxon>
        <taxon>malvids</taxon>
        <taxon>Malvales</taxon>
        <taxon>Dipterocarpaceae</taxon>
        <taxon>Rubroshorea</taxon>
    </lineage>
</organism>
<comment type="caution">
    <text evidence="2">The sequence shown here is derived from an EMBL/GenBank/DDBJ whole genome shotgun (WGS) entry which is preliminary data.</text>
</comment>
<dbReference type="AlphaFoldDB" id="A0AAV5IVQ1"/>
<proteinExistence type="predicted"/>
<sequence>MSWSDILLSILCVLLFIIFHSVSSPFSLRKNPTKMVENINWMADRSEKGLTAKCRLENIEEYARSYFSTGHIHTSSDIRHYVESH</sequence>
<evidence type="ECO:0000256" key="1">
    <source>
        <dbReference type="SAM" id="SignalP"/>
    </source>
</evidence>
<evidence type="ECO:0000313" key="3">
    <source>
        <dbReference type="Proteomes" id="UP001054252"/>
    </source>
</evidence>
<keyword evidence="1" id="KW-0732">Signal</keyword>
<feature type="signal peptide" evidence="1">
    <location>
        <begin position="1"/>
        <end position="23"/>
    </location>
</feature>
<keyword evidence="3" id="KW-1185">Reference proteome</keyword>
<protein>
    <submittedName>
        <fullName evidence="2">Uncharacterized protein</fullName>
    </submittedName>
</protein>
<dbReference type="Gene3D" id="3.40.630.150">
    <property type="entry name" value="Malonyl-CoA decarboxylase, catalytic domain"/>
    <property type="match status" value="1"/>
</dbReference>
<gene>
    <name evidence="2" type="ORF">SLEP1_g14472</name>
</gene>
<accession>A0AAV5IVQ1</accession>
<dbReference type="Proteomes" id="UP001054252">
    <property type="component" value="Unassembled WGS sequence"/>
</dbReference>